<dbReference type="RefSeq" id="WP_117558157.1">
    <property type="nucleotide sequence ID" value="NZ_BAABZL010000001.1"/>
</dbReference>
<keyword evidence="2" id="KW-0479">Metal-binding</keyword>
<dbReference type="InterPro" id="IPR012827">
    <property type="entry name" value="Hemerythrin_metal-bd"/>
</dbReference>
<evidence type="ECO:0000313" key="5">
    <source>
        <dbReference type="EMBL" id="MCG4744770.1"/>
    </source>
</evidence>
<dbReference type="EMBL" id="JAAITT010000019">
    <property type="protein sequence ID" value="NSJ49834.1"/>
    <property type="molecule type" value="Genomic_DNA"/>
</dbReference>
<evidence type="ECO:0000313" key="7">
    <source>
        <dbReference type="Proteomes" id="UP000669239"/>
    </source>
</evidence>
<dbReference type="Proteomes" id="UP000669239">
    <property type="component" value="Unassembled WGS sequence"/>
</dbReference>
<keyword evidence="7" id="KW-1185">Reference proteome</keyword>
<dbReference type="PANTHER" id="PTHR37164:SF1">
    <property type="entry name" value="BACTERIOHEMERYTHRIN"/>
    <property type="match status" value="1"/>
</dbReference>
<accession>A0AAW5BKJ3</accession>
<evidence type="ECO:0000313" key="8">
    <source>
        <dbReference type="Proteomes" id="UP001299608"/>
    </source>
</evidence>
<feature type="domain" description="Hemerythrin-like" evidence="4">
    <location>
        <begin position="12"/>
        <end position="122"/>
    </location>
</feature>
<reference evidence="6 7" key="1">
    <citation type="journal article" date="2020" name="Cell Host Microbe">
        <title>Functional and Genomic Variation between Human-Derived Isolates of Lachnospiraceae Reveals Inter- and Intra-Species Diversity.</title>
        <authorList>
            <person name="Sorbara M.T."/>
            <person name="Littmann E.R."/>
            <person name="Fontana E."/>
            <person name="Moody T.U."/>
            <person name="Kohout C.E."/>
            <person name="Gjonbalaj M."/>
            <person name="Eaton V."/>
            <person name="Seok R."/>
            <person name="Leiner I.M."/>
            <person name="Pamer E.G."/>
        </authorList>
    </citation>
    <scope>NUCLEOTIDE SEQUENCE [LARGE SCALE GENOMIC DNA]</scope>
    <source>
        <strain evidence="6 7">MSK.1.17</strain>
    </source>
</reference>
<dbReference type="EMBL" id="JAKNGE010000005">
    <property type="protein sequence ID" value="MCG4744770.1"/>
    <property type="molecule type" value="Genomic_DNA"/>
</dbReference>
<dbReference type="GO" id="GO:0046872">
    <property type="term" value="F:metal ion binding"/>
    <property type="evidence" value="ECO:0007669"/>
    <property type="project" value="UniProtKB-KW"/>
</dbReference>
<dbReference type="Proteomes" id="UP001299608">
    <property type="component" value="Unassembled WGS sequence"/>
</dbReference>
<keyword evidence="3" id="KW-0408">Iron</keyword>
<reference evidence="6" key="2">
    <citation type="submission" date="2020-02" db="EMBL/GenBank/DDBJ databases">
        <authorList>
            <person name="Littmann E."/>
            <person name="Sorbara M."/>
        </authorList>
    </citation>
    <scope>NUCLEOTIDE SEQUENCE</scope>
    <source>
        <strain evidence="6">MSK.1.17</strain>
    </source>
</reference>
<protein>
    <submittedName>
        <fullName evidence="5">Hemerythrin family protein</fullName>
    </submittedName>
</protein>
<dbReference type="CDD" id="cd12107">
    <property type="entry name" value="Hemerythrin"/>
    <property type="match status" value="1"/>
</dbReference>
<dbReference type="Pfam" id="PF01814">
    <property type="entry name" value="Hemerythrin"/>
    <property type="match status" value="1"/>
</dbReference>
<evidence type="ECO:0000313" key="6">
    <source>
        <dbReference type="EMBL" id="NSJ49834.1"/>
    </source>
</evidence>
<dbReference type="NCBIfam" id="NF033749">
    <property type="entry name" value="bact_hemeryth"/>
    <property type="match status" value="1"/>
</dbReference>
<dbReference type="InterPro" id="IPR050669">
    <property type="entry name" value="Hemerythrin"/>
</dbReference>
<gene>
    <name evidence="6" type="ORF">G5B36_14160</name>
    <name evidence="5" type="ORF">L0N08_05045</name>
</gene>
<dbReference type="GeneID" id="97206840"/>
<dbReference type="InterPro" id="IPR035938">
    <property type="entry name" value="Hemerythrin-like_sf"/>
</dbReference>
<dbReference type="Gene3D" id="1.20.120.50">
    <property type="entry name" value="Hemerythrin-like"/>
    <property type="match status" value="1"/>
</dbReference>
<dbReference type="AlphaFoldDB" id="A0AAW5BKJ3"/>
<evidence type="ECO:0000256" key="2">
    <source>
        <dbReference type="ARBA" id="ARBA00022723"/>
    </source>
</evidence>
<dbReference type="NCBIfam" id="TIGR02481">
    <property type="entry name" value="hemeryth_dom"/>
    <property type="match status" value="1"/>
</dbReference>
<reference evidence="5" key="3">
    <citation type="submission" date="2022-01" db="EMBL/GenBank/DDBJ databases">
        <title>Collection of gut derived symbiotic bacterial strains cultured from healthy donors.</title>
        <authorList>
            <person name="Lin H."/>
            <person name="Kohout C."/>
            <person name="Waligurski E."/>
            <person name="Pamer E.G."/>
        </authorList>
    </citation>
    <scope>NUCLEOTIDE SEQUENCE</scope>
    <source>
        <strain evidence="5">DFI.6.55</strain>
    </source>
</reference>
<comment type="caution">
    <text evidence="5">The sequence shown here is derived from an EMBL/GenBank/DDBJ whole genome shotgun (WGS) entry which is preliminary data.</text>
</comment>
<sequence length="140" mass="16597">MYAEFTDDLVTGNTLIDSQHKELIDKINDLLKSCEERSNQSGAARMLNYLADYTEFHFREEEGLQESISYPGIKEHKQKHEELRNTVQELHDMLMEEEGPSDAFVNAVQEKVRDWLYYHIQTFDRSVAEYKFMRDNAERI</sequence>
<name>A0AAW5BKJ3_9FIRM</name>
<evidence type="ECO:0000256" key="1">
    <source>
        <dbReference type="ARBA" id="ARBA00010587"/>
    </source>
</evidence>
<evidence type="ECO:0000259" key="4">
    <source>
        <dbReference type="Pfam" id="PF01814"/>
    </source>
</evidence>
<dbReference type="InterPro" id="IPR012312">
    <property type="entry name" value="Hemerythrin-like"/>
</dbReference>
<evidence type="ECO:0000256" key="3">
    <source>
        <dbReference type="ARBA" id="ARBA00023004"/>
    </source>
</evidence>
<proteinExistence type="inferred from homology"/>
<dbReference type="SUPFAM" id="SSF47188">
    <property type="entry name" value="Hemerythrin-like"/>
    <property type="match status" value="1"/>
</dbReference>
<organism evidence="5 8">
    <name type="scientific">Enterocloster aldenensis</name>
    <dbReference type="NCBI Taxonomy" id="358742"/>
    <lineage>
        <taxon>Bacteria</taxon>
        <taxon>Bacillati</taxon>
        <taxon>Bacillota</taxon>
        <taxon>Clostridia</taxon>
        <taxon>Lachnospirales</taxon>
        <taxon>Lachnospiraceae</taxon>
        <taxon>Enterocloster</taxon>
    </lineage>
</organism>
<comment type="similarity">
    <text evidence="1">Belongs to the hemerythrin family.</text>
</comment>
<dbReference type="PANTHER" id="PTHR37164">
    <property type="entry name" value="BACTERIOHEMERYTHRIN"/>
    <property type="match status" value="1"/>
</dbReference>